<comment type="subcellular location">
    <subcellularLocation>
        <location evidence="1">Secreted</location>
    </subcellularLocation>
</comment>
<protein>
    <submittedName>
        <fullName evidence="7">Lipase</fullName>
    </submittedName>
</protein>
<proteinExistence type="predicted"/>
<evidence type="ECO:0000313" key="8">
    <source>
        <dbReference type="Proteomes" id="UP000076154"/>
    </source>
</evidence>
<dbReference type="SUPFAM" id="SSF53474">
    <property type="entry name" value="alpha/beta-Hydrolases"/>
    <property type="match status" value="1"/>
</dbReference>
<dbReference type="EMBL" id="LUEZ02000010">
    <property type="protein sequence ID" value="RDB29699.1"/>
    <property type="molecule type" value="Genomic_DNA"/>
</dbReference>
<dbReference type="PANTHER" id="PTHR34043:SF3">
    <property type="entry name" value="ALPHA_BETA-HYDROLASES SUPERFAMILY PROTEIN"/>
    <property type="match status" value="1"/>
</dbReference>
<comment type="caution">
    <text evidence="7">The sequence shown here is derived from an EMBL/GenBank/DDBJ whole genome shotgun (WGS) entry which is preliminary data.</text>
</comment>
<evidence type="ECO:0000256" key="1">
    <source>
        <dbReference type="ARBA" id="ARBA00004613"/>
    </source>
</evidence>
<dbReference type="InParanoid" id="A0A369K4Y5"/>
<accession>A0A369K4Y5</accession>
<dbReference type="STRING" id="39966.A0A369K4Y5"/>
<gene>
    <name evidence="7" type="primary">lip</name>
    <name evidence="7" type="ORF">Hypma_015761</name>
</gene>
<dbReference type="GO" id="GO:0005576">
    <property type="term" value="C:extracellular region"/>
    <property type="evidence" value="ECO:0007669"/>
    <property type="project" value="UniProtKB-SubCell"/>
</dbReference>
<dbReference type="PANTHER" id="PTHR34043">
    <property type="entry name" value="ALPHA/BETA-HYDROLASES SUPERFAMILY PROTEIN"/>
    <property type="match status" value="1"/>
</dbReference>
<name>A0A369K4Y5_HYPMA</name>
<keyword evidence="5" id="KW-0443">Lipid metabolism</keyword>
<keyword evidence="3" id="KW-0732">Signal</keyword>
<keyword evidence="8" id="KW-1185">Reference proteome</keyword>
<dbReference type="InterPro" id="IPR029058">
    <property type="entry name" value="AB_hydrolase_fold"/>
</dbReference>
<evidence type="ECO:0000259" key="6">
    <source>
        <dbReference type="Pfam" id="PF24708"/>
    </source>
</evidence>
<dbReference type="GO" id="GO:0016787">
    <property type="term" value="F:hydrolase activity"/>
    <property type="evidence" value="ECO:0007669"/>
    <property type="project" value="UniProtKB-KW"/>
</dbReference>
<evidence type="ECO:0000313" key="7">
    <source>
        <dbReference type="EMBL" id="RDB29699.1"/>
    </source>
</evidence>
<evidence type="ECO:0000256" key="4">
    <source>
        <dbReference type="ARBA" id="ARBA00022801"/>
    </source>
</evidence>
<organism evidence="7 8">
    <name type="scientific">Hypsizygus marmoreus</name>
    <name type="common">White beech mushroom</name>
    <name type="synonym">Agaricus marmoreus</name>
    <dbReference type="NCBI Taxonomy" id="39966"/>
    <lineage>
        <taxon>Eukaryota</taxon>
        <taxon>Fungi</taxon>
        <taxon>Dikarya</taxon>
        <taxon>Basidiomycota</taxon>
        <taxon>Agaricomycotina</taxon>
        <taxon>Agaricomycetes</taxon>
        <taxon>Agaricomycetidae</taxon>
        <taxon>Agaricales</taxon>
        <taxon>Tricholomatineae</taxon>
        <taxon>Lyophyllaceae</taxon>
        <taxon>Hypsizygus</taxon>
    </lineage>
</organism>
<dbReference type="AlphaFoldDB" id="A0A369K4Y5"/>
<evidence type="ECO:0000256" key="3">
    <source>
        <dbReference type="ARBA" id="ARBA00022729"/>
    </source>
</evidence>
<evidence type="ECO:0000256" key="5">
    <source>
        <dbReference type="ARBA" id="ARBA00023098"/>
    </source>
</evidence>
<keyword evidence="2" id="KW-0964">Secreted</keyword>
<keyword evidence="4" id="KW-0378">Hydrolase</keyword>
<dbReference type="GO" id="GO:0006629">
    <property type="term" value="P:lipid metabolic process"/>
    <property type="evidence" value="ECO:0007669"/>
    <property type="project" value="UniProtKB-KW"/>
</dbReference>
<dbReference type="Proteomes" id="UP000076154">
    <property type="component" value="Unassembled WGS sequence"/>
</dbReference>
<evidence type="ECO:0000256" key="2">
    <source>
        <dbReference type="ARBA" id="ARBA00022525"/>
    </source>
</evidence>
<reference evidence="7" key="1">
    <citation type="submission" date="2018-04" db="EMBL/GenBank/DDBJ databases">
        <title>Whole genome sequencing of Hypsizygus marmoreus.</title>
        <authorList>
            <person name="Choi I.-G."/>
            <person name="Min B."/>
            <person name="Kim J.-G."/>
            <person name="Kim S."/>
            <person name="Oh Y.-L."/>
            <person name="Kong W.-S."/>
            <person name="Park H."/>
            <person name="Jeong J."/>
            <person name="Song E.-S."/>
        </authorList>
    </citation>
    <scope>NUCLEOTIDE SEQUENCE [LARGE SCALE GENOMIC DNA]</scope>
    <source>
        <strain evidence="7">51987-8</strain>
    </source>
</reference>
<feature type="domain" description="Lipase-like C-terminal" evidence="6">
    <location>
        <begin position="16"/>
        <end position="133"/>
    </location>
</feature>
<dbReference type="OrthoDB" id="206848at2759"/>
<dbReference type="Gene3D" id="3.40.50.1820">
    <property type="entry name" value="alpha/beta hydrolase"/>
    <property type="match status" value="1"/>
</dbReference>
<dbReference type="InterPro" id="IPR056304">
    <property type="entry name" value="Lip-like_C"/>
</dbReference>
<dbReference type="Pfam" id="PF24708">
    <property type="entry name" value="Lip_C"/>
    <property type="match status" value="1"/>
</dbReference>
<sequence length="404" mass="45731">MIPTCIEDKPKLEPVPLIIVEGFMSSTGSTTLWGDFEQSLNRSCKGKRRRVMFASVGPVSSLHDRACELYYTLRGGAVDYGEEHSKIHHHARYGRTYTKGFYPQWSHEHPLHFLGHSLGGPTITKLQFLLKHRYFDPCDHPNMMLSVNTMSAPFRGTQLVYTLGERTDAAPAVRPLSIGSLLAKWVHVVTFLSPFLPDALDLHAEARTLSFRETSVISLLKQLWKSDWAEGRDAAPFDVTFEAADERESKFEGEAFSGTFYRSHAVCMEDSSNTNSSASLKSIISLPLYLTSQLMSSFNFFELQPKPSFLECLYPDSGLGEEYRANDGIVPIFSQWHPLPCRCLHLACELDVTTCKPESGVWHVNQVEEATHISFIPFWTGSSRQKQFWESTGHWLRVIDSTRI</sequence>